<protein>
    <recommendedName>
        <fullName evidence="1">Luciferase-like domain-containing protein</fullName>
    </recommendedName>
</protein>
<dbReference type="Gene3D" id="3.20.20.30">
    <property type="entry name" value="Luciferase-like domain"/>
    <property type="match status" value="2"/>
</dbReference>
<gene>
    <name evidence="2" type="ORF">GCM10023169_27960</name>
</gene>
<dbReference type="EMBL" id="BAABGN010000012">
    <property type="protein sequence ID" value="GAA4427694.1"/>
    <property type="molecule type" value="Genomic_DNA"/>
</dbReference>
<dbReference type="SUPFAM" id="SSF51679">
    <property type="entry name" value="Bacterial luciferase-like"/>
    <property type="match status" value="1"/>
</dbReference>
<accession>A0ABP8LE93</accession>
<evidence type="ECO:0000313" key="2">
    <source>
        <dbReference type="EMBL" id="GAA4427694.1"/>
    </source>
</evidence>
<dbReference type="RefSeq" id="WP_345216891.1">
    <property type="nucleotide sequence ID" value="NZ_BAABGN010000012.1"/>
</dbReference>
<keyword evidence="3" id="KW-1185">Reference proteome</keyword>
<dbReference type="Pfam" id="PF00296">
    <property type="entry name" value="Bac_luciferase"/>
    <property type="match status" value="1"/>
</dbReference>
<name>A0ABP8LE93_9MICO</name>
<dbReference type="InterPro" id="IPR036661">
    <property type="entry name" value="Luciferase-like_sf"/>
</dbReference>
<comment type="caution">
    <text evidence="2">The sequence shown here is derived from an EMBL/GenBank/DDBJ whole genome shotgun (WGS) entry which is preliminary data.</text>
</comment>
<proteinExistence type="predicted"/>
<reference evidence="3" key="1">
    <citation type="journal article" date="2019" name="Int. J. Syst. Evol. Microbiol.">
        <title>The Global Catalogue of Microorganisms (GCM) 10K type strain sequencing project: providing services to taxonomists for standard genome sequencing and annotation.</title>
        <authorList>
            <consortium name="The Broad Institute Genomics Platform"/>
            <consortium name="The Broad Institute Genome Sequencing Center for Infectious Disease"/>
            <person name="Wu L."/>
            <person name="Ma J."/>
        </authorList>
    </citation>
    <scope>NUCLEOTIDE SEQUENCE [LARGE SCALE GENOMIC DNA]</scope>
    <source>
        <strain evidence="3">JCM 17810</strain>
    </source>
</reference>
<dbReference type="InterPro" id="IPR011251">
    <property type="entry name" value="Luciferase-like_dom"/>
</dbReference>
<evidence type="ECO:0000259" key="1">
    <source>
        <dbReference type="Pfam" id="PF00296"/>
    </source>
</evidence>
<feature type="domain" description="Luciferase-like" evidence="1">
    <location>
        <begin position="102"/>
        <end position="241"/>
    </location>
</feature>
<organism evidence="2 3">
    <name type="scientific">Georgenia halophila</name>
    <dbReference type="NCBI Taxonomy" id="620889"/>
    <lineage>
        <taxon>Bacteria</taxon>
        <taxon>Bacillati</taxon>
        <taxon>Actinomycetota</taxon>
        <taxon>Actinomycetes</taxon>
        <taxon>Micrococcales</taxon>
        <taxon>Bogoriellaceae</taxon>
        <taxon>Georgenia</taxon>
    </lineage>
</organism>
<sequence>MIGYGITSTLDASVVSELAPAVERAGLRTLWVNHPGAEGNALATMAVAARATTTLRIASGVIPMDLVPATDVVARVRELDLPTDRLVIGIGAHRPPSPVTTVREAARTITDGLGIPVVVGALGPRMRRIGAREASGILLNWLTPDAAREAAADRDRDIAADRGGGRGTGGAGADDSELALYVRCAFPSAHERLRQEADKYAAIPTYAANFERLGFDAIDSVVLAEDAPALRTGLEPYARAVDEVVVRAVTADDTLAEHLELVDALAAGPDGA</sequence>
<dbReference type="Proteomes" id="UP001500622">
    <property type="component" value="Unassembled WGS sequence"/>
</dbReference>
<evidence type="ECO:0000313" key="3">
    <source>
        <dbReference type="Proteomes" id="UP001500622"/>
    </source>
</evidence>